<organism evidence="1 2">
    <name type="scientific">Paenibacillus phage Tripp</name>
    <dbReference type="NCBI Taxonomy" id="1718161"/>
    <lineage>
        <taxon>Viruses</taxon>
        <taxon>Duplodnaviria</taxon>
        <taxon>Heunggongvirae</taxon>
        <taxon>Uroviricota</taxon>
        <taxon>Caudoviricetes</taxon>
        <taxon>Halcyonevirus</taxon>
        <taxon>Halcyonevirus tripp</taxon>
    </lineage>
</organism>
<evidence type="ECO:0000313" key="2">
    <source>
        <dbReference type="Proteomes" id="UP000204254"/>
    </source>
</evidence>
<proteinExistence type="predicted"/>
<dbReference type="GeneID" id="26637020"/>
<reference evidence="1 2" key="1">
    <citation type="journal article" date="2016" name="Genome Announc.">
        <title>Paenibacillus larvae Phage Tripp Genome Has 378-Base-Pair Terminal Repeats.</title>
        <authorList>
            <person name="Abraham J."/>
            <person name="Bousquet A.C."/>
            <person name="Bruff E."/>
            <person name="Carson N."/>
            <person name="Clark A."/>
            <person name="Connell A."/>
            <person name="Davis Z."/>
            <person name="Dums J."/>
            <person name="Everington C."/>
            <person name="Groth A."/>
            <person name="Hawes N."/>
            <person name="McArthur N."/>
            <person name="McKenney C."/>
            <person name="Oufkir A."/>
            <person name="Pearce B."/>
            <person name="Rampal S."/>
            <person name="Rozier H."/>
            <person name="Schaff J."/>
            <person name="Slehria T."/>
            <person name="Carson S."/>
            <person name="Miller E.S."/>
        </authorList>
    </citation>
    <scope>NUCLEOTIDE SEQUENCE [LARGE SCALE GENOMIC DNA]</scope>
</reference>
<dbReference type="KEGG" id="vg:26637020"/>
<dbReference type="Proteomes" id="UP000204254">
    <property type="component" value="Segment"/>
</dbReference>
<keyword evidence="2" id="KW-1185">Reference proteome</keyword>
<name>A0A0N9SJW4_9CAUD</name>
<sequence>MPELDRFDYDGSEPDVVATCASCDGEVYEGDDVVLTTEGDIVHEECFAAFAREIYRNVSGTIDANGRII</sequence>
<protein>
    <submittedName>
        <fullName evidence="1">Uncharacterized protein</fullName>
    </submittedName>
</protein>
<gene>
    <name evidence="1" type="ORF">TRIPP_62</name>
</gene>
<accession>A0A0N9SJW4</accession>
<dbReference type="EMBL" id="KT755656">
    <property type="protein sequence ID" value="ALH46435.1"/>
    <property type="molecule type" value="Genomic_DNA"/>
</dbReference>
<evidence type="ECO:0000313" key="1">
    <source>
        <dbReference type="EMBL" id="ALH46435.1"/>
    </source>
</evidence>
<dbReference type="RefSeq" id="YP_009210582.1">
    <property type="nucleotide sequence ID" value="NC_028930.1"/>
</dbReference>